<evidence type="ECO:0000256" key="1">
    <source>
        <dbReference type="SAM" id="SignalP"/>
    </source>
</evidence>
<keyword evidence="3" id="KW-1185">Reference proteome</keyword>
<gene>
    <name evidence="2" type="ORF">HG542_22900</name>
</gene>
<proteinExistence type="predicted"/>
<sequence length="200" mass="21046">MRARITATVMALATGAALLITTQASAQPDKPDTPAGWCQRHGGTPGDYRAYYDNQAGLTALGTVRGLCHFRAEDGSRIVIPSDTLDADKPTLAGLAYIRKPAMPHVTGGANPAAVYCAHLGGTSQFGIGKLEVGGWIREGDAVSRDNLHSMCMFADGSAIDEWGLAYHTMGVVRGADLEHKFRAHIPPAEAGAAGAYNRL</sequence>
<protein>
    <submittedName>
        <fullName evidence="2">Uncharacterized protein</fullName>
    </submittedName>
</protein>
<dbReference type="AlphaFoldDB" id="A0A7Y7B8E2"/>
<comment type="caution">
    <text evidence="2">The sequence shown here is derived from an EMBL/GenBank/DDBJ whole genome shotgun (WGS) entry which is preliminary data.</text>
</comment>
<dbReference type="Proteomes" id="UP000587462">
    <property type="component" value="Unassembled WGS sequence"/>
</dbReference>
<keyword evidence="1" id="KW-0732">Signal</keyword>
<evidence type="ECO:0000313" key="3">
    <source>
        <dbReference type="Proteomes" id="UP000587462"/>
    </source>
</evidence>
<reference evidence="2 3" key="1">
    <citation type="submission" date="2020-04" db="EMBL/GenBank/DDBJ databases">
        <title>Draft Genome Sequence of Streptomyces morookaense DSM 40503, an 8-azaguanine-producing strain.</title>
        <authorList>
            <person name="Qi J."/>
            <person name="Gao J.-M."/>
        </authorList>
    </citation>
    <scope>NUCLEOTIDE SEQUENCE [LARGE SCALE GENOMIC DNA]</scope>
    <source>
        <strain evidence="2 3">DSM 40503</strain>
    </source>
</reference>
<name>A0A7Y7B8E2_STRMO</name>
<feature type="signal peptide" evidence="1">
    <location>
        <begin position="1"/>
        <end position="26"/>
    </location>
</feature>
<dbReference type="RefSeq" id="WP_176606866.1">
    <property type="nucleotide sequence ID" value="NZ_BNBU01000011.1"/>
</dbReference>
<evidence type="ECO:0000313" key="2">
    <source>
        <dbReference type="EMBL" id="NVK80486.1"/>
    </source>
</evidence>
<accession>A0A7Y7B8E2</accession>
<feature type="chain" id="PRO_5030805480" evidence="1">
    <location>
        <begin position="27"/>
        <end position="200"/>
    </location>
</feature>
<dbReference type="EMBL" id="JABBXF010000056">
    <property type="protein sequence ID" value="NVK80486.1"/>
    <property type="molecule type" value="Genomic_DNA"/>
</dbReference>
<organism evidence="2 3">
    <name type="scientific">Streptomyces morookaense</name>
    <name type="common">Streptoverticillium morookaense</name>
    <dbReference type="NCBI Taxonomy" id="1970"/>
    <lineage>
        <taxon>Bacteria</taxon>
        <taxon>Bacillati</taxon>
        <taxon>Actinomycetota</taxon>
        <taxon>Actinomycetes</taxon>
        <taxon>Kitasatosporales</taxon>
        <taxon>Streptomycetaceae</taxon>
        <taxon>Streptomyces</taxon>
    </lineage>
</organism>